<reference evidence="1 2" key="1">
    <citation type="submission" date="2020-07" db="EMBL/GenBank/DDBJ databases">
        <title>Sequencing the genomes of 1000 actinobacteria strains.</title>
        <authorList>
            <person name="Klenk H.-P."/>
        </authorList>
    </citation>
    <scope>NUCLEOTIDE SEQUENCE [LARGE SCALE GENOMIC DNA]</scope>
    <source>
        <strain evidence="1 2">DSM 103164</strain>
    </source>
</reference>
<dbReference type="Proteomes" id="UP000527616">
    <property type="component" value="Unassembled WGS sequence"/>
</dbReference>
<keyword evidence="2" id="KW-1185">Reference proteome</keyword>
<protein>
    <submittedName>
        <fullName evidence="1">Uncharacterized protein</fullName>
    </submittedName>
</protein>
<gene>
    <name evidence="1" type="ORF">GGQ54_002713</name>
</gene>
<sequence length="247" mass="26623">MTAPDRRTGRHTLRRRILLSPAIRRWWLAPAAAVTAAALIGGAAAGWALRPEAQVPPPEQAAPPPAAAPAAVDRPDFEVAFGYRDEPVEVPALQSAKTEWLSFGDLLVDSLDTATAVSDFRPVELRYDPQVVRGRVESGDAVLAVEFPDDFTATMVQDMTDPRGEPPSIPVTVYAGPQARADDALVLDQYVGRALRPALAERAGELRTVADELGVTDAGTRYAEPFAIRIVEVDGPAPRSYRYASRS</sequence>
<dbReference type="EMBL" id="JACBZS010000001">
    <property type="protein sequence ID" value="NYI72153.1"/>
    <property type="molecule type" value="Genomic_DNA"/>
</dbReference>
<proteinExistence type="predicted"/>
<dbReference type="AlphaFoldDB" id="A0A7Z0IM13"/>
<evidence type="ECO:0000313" key="2">
    <source>
        <dbReference type="Proteomes" id="UP000527616"/>
    </source>
</evidence>
<accession>A0A7Z0IM13</accession>
<organism evidence="1 2">
    <name type="scientific">Naumannella cuiyingiana</name>
    <dbReference type="NCBI Taxonomy" id="1347891"/>
    <lineage>
        <taxon>Bacteria</taxon>
        <taxon>Bacillati</taxon>
        <taxon>Actinomycetota</taxon>
        <taxon>Actinomycetes</taxon>
        <taxon>Propionibacteriales</taxon>
        <taxon>Propionibacteriaceae</taxon>
        <taxon>Naumannella</taxon>
    </lineage>
</organism>
<name>A0A7Z0IM13_9ACTN</name>
<evidence type="ECO:0000313" key="1">
    <source>
        <dbReference type="EMBL" id="NYI72153.1"/>
    </source>
</evidence>
<dbReference type="RefSeq" id="WP_179445886.1">
    <property type="nucleotide sequence ID" value="NZ_JACBZS010000001.1"/>
</dbReference>
<comment type="caution">
    <text evidence="1">The sequence shown here is derived from an EMBL/GenBank/DDBJ whole genome shotgun (WGS) entry which is preliminary data.</text>
</comment>